<dbReference type="InterPro" id="IPR007666">
    <property type="entry name" value="ADP_PFK/GK"/>
</dbReference>
<keyword evidence="3" id="KW-0479">Metal-binding</keyword>
<evidence type="ECO:0008006" key="9">
    <source>
        <dbReference type="Google" id="ProtNLM"/>
    </source>
</evidence>
<evidence type="ECO:0000256" key="1">
    <source>
        <dbReference type="ARBA" id="ARBA00022490"/>
    </source>
</evidence>
<keyword evidence="2" id="KW-0808">Transferase</keyword>
<dbReference type="Proteomes" id="UP001626550">
    <property type="component" value="Unassembled WGS sequence"/>
</dbReference>
<dbReference type="Gene3D" id="3.40.1190.20">
    <property type="match status" value="2"/>
</dbReference>
<organism evidence="7 8">
    <name type="scientific">Cichlidogyrus casuarinus</name>
    <dbReference type="NCBI Taxonomy" id="1844966"/>
    <lineage>
        <taxon>Eukaryota</taxon>
        <taxon>Metazoa</taxon>
        <taxon>Spiralia</taxon>
        <taxon>Lophotrochozoa</taxon>
        <taxon>Platyhelminthes</taxon>
        <taxon>Monogenea</taxon>
        <taxon>Monopisthocotylea</taxon>
        <taxon>Dactylogyridea</taxon>
        <taxon>Ancyrocephalidae</taxon>
        <taxon>Cichlidogyrus</taxon>
    </lineage>
</organism>
<dbReference type="GO" id="GO:0016301">
    <property type="term" value="F:kinase activity"/>
    <property type="evidence" value="ECO:0007669"/>
    <property type="project" value="UniProtKB-KW"/>
</dbReference>
<dbReference type="EMBL" id="JBJKFK010000272">
    <property type="protein sequence ID" value="KAL3318212.1"/>
    <property type="molecule type" value="Genomic_DNA"/>
</dbReference>
<dbReference type="SUPFAM" id="SSF53613">
    <property type="entry name" value="Ribokinase-like"/>
    <property type="match status" value="1"/>
</dbReference>
<protein>
    <recommendedName>
        <fullName evidence="9">ADP-dependent glucokinase</fullName>
    </recommendedName>
</protein>
<evidence type="ECO:0000256" key="5">
    <source>
        <dbReference type="ARBA" id="ARBA00022842"/>
    </source>
</evidence>
<dbReference type="AlphaFoldDB" id="A0ABD2QFA1"/>
<dbReference type="GO" id="GO:0006096">
    <property type="term" value="P:glycolytic process"/>
    <property type="evidence" value="ECO:0007669"/>
    <property type="project" value="UniProtKB-KW"/>
</dbReference>
<evidence type="ECO:0000256" key="3">
    <source>
        <dbReference type="ARBA" id="ARBA00022723"/>
    </source>
</evidence>
<dbReference type="InterPro" id="IPR029056">
    <property type="entry name" value="Ribokinase-like"/>
</dbReference>
<keyword evidence="6" id="KW-0324">Glycolysis</keyword>
<dbReference type="Pfam" id="PF04587">
    <property type="entry name" value="ADP_PFK_GK"/>
    <property type="match status" value="2"/>
</dbReference>
<dbReference type="GO" id="GO:0046872">
    <property type="term" value="F:metal ion binding"/>
    <property type="evidence" value="ECO:0007669"/>
    <property type="project" value="UniProtKB-KW"/>
</dbReference>
<reference evidence="7 8" key="1">
    <citation type="submission" date="2024-11" db="EMBL/GenBank/DDBJ databases">
        <title>Adaptive evolution of stress response genes in parasites aligns with host niche diversity.</title>
        <authorList>
            <person name="Hahn C."/>
            <person name="Resl P."/>
        </authorList>
    </citation>
    <scope>NUCLEOTIDE SEQUENCE [LARGE SCALE GENOMIC DNA]</scope>
    <source>
        <strain evidence="7">EGGRZ-B1_66</strain>
        <tissue evidence="7">Body</tissue>
    </source>
</reference>
<evidence type="ECO:0000256" key="4">
    <source>
        <dbReference type="ARBA" id="ARBA00022777"/>
    </source>
</evidence>
<keyword evidence="5" id="KW-0460">Magnesium</keyword>
<dbReference type="PROSITE" id="PS51255">
    <property type="entry name" value="ADPK"/>
    <property type="match status" value="1"/>
</dbReference>
<evidence type="ECO:0000313" key="8">
    <source>
        <dbReference type="Proteomes" id="UP001626550"/>
    </source>
</evidence>
<proteinExistence type="predicted"/>
<dbReference type="PANTHER" id="PTHR21208">
    <property type="entry name" value="ADP-DEPENDENT GLUCOKINASE"/>
    <property type="match status" value="1"/>
</dbReference>
<keyword evidence="1" id="KW-0963">Cytoplasm</keyword>
<keyword evidence="4" id="KW-0418">Kinase</keyword>
<keyword evidence="8" id="KW-1185">Reference proteome</keyword>
<sequence length="579" mass="64531">MNFSIQIKWTLLPAIHMSTLGIRIIDSFYKIESLSQPKPVSKPGPLVLVGFGGCMDVAVPALSFLSGLNIEPPPSLQSSPAPDQLETMNDITVLFSHSFSKGAAFERTVKNKKLFLQLVEAANSGKHTKDKSVYIGGNAPVMANRLAKEGLQVALAGRLSNKMKSLMHPHVKVLQAPPDFGLTDPPTSDIHLVLEFEKGETWGNYTAPRANRLILIRDQENPMISGLWPELMQSYEKIHFDLSNRKHNQPDLFIVGGLQTMSSFLADDGPDIREQRLQALNDFLINKVPPRTLVHFESASFDDAGLAGNIAKLILPYTDSIGLNEQELPSLIELLKYGKVPLNPNQSIPRVATVLDQIREVWALLTDQDLPRMRFAQRTISRMHLHTLGFQIIIVRRDPKQLDHETRTRLMNEFFGPEGKLKDAMITDLGRGWPKVKAAAAKASLTAYRYTCAEAHVHPDPDRTKILMDDSFSVTADRERWPEAGRYELLKQKLDRVYFNSSNPVQCWYEVEPELPNLEGGTRRNDRRSPNGNTYSNRVKVVQICVSTGLVCEQVQKTAGAGDNISAAALAVQAAVMDN</sequence>
<name>A0ABD2QFA1_9PLAT</name>
<dbReference type="PANTHER" id="PTHR21208:SF1">
    <property type="entry name" value="ADP-DEPENDENT GLUCOKINASE"/>
    <property type="match status" value="1"/>
</dbReference>
<accession>A0ABD2QFA1</accession>
<evidence type="ECO:0000256" key="2">
    <source>
        <dbReference type="ARBA" id="ARBA00022679"/>
    </source>
</evidence>
<evidence type="ECO:0000313" key="7">
    <source>
        <dbReference type="EMBL" id="KAL3318212.1"/>
    </source>
</evidence>
<comment type="caution">
    <text evidence="7">The sequence shown here is derived from an EMBL/GenBank/DDBJ whole genome shotgun (WGS) entry which is preliminary data.</text>
</comment>
<evidence type="ECO:0000256" key="6">
    <source>
        <dbReference type="ARBA" id="ARBA00023152"/>
    </source>
</evidence>
<gene>
    <name evidence="7" type="ORF">Ciccas_003122</name>
</gene>